<feature type="transmembrane region" description="Helical" evidence="1">
    <location>
        <begin position="122"/>
        <end position="141"/>
    </location>
</feature>
<gene>
    <name evidence="2" type="ORF">VVR66_10900</name>
</gene>
<evidence type="ECO:0000313" key="2">
    <source>
        <dbReference type="EMBL" id="MEX3595219.1"/>
    </source>
</evidence>
<evidence type="ECO:0008006" key="4">
    <source>
        <dbReference type="Google" id="ProtNLM"/>
    </source>
</evidence>
<keyword evidence="3" id="KW-1185">Reference proteome</keyword>
<feature type="transmembrane region" description="Helical" evidence="1">
    <location>
        <begin position="161"/>
        <end position="179"/>
    </location>
</feature>
<protein>
    <recommendedName>
        <fullName evidence="4">Integral membrane protein</fullName>
    </recommendedName>
</protein>
<name>A0ABV3V3A3_9MICC</name>
<feature type="transmembrane region" description="Helical" evidence="1">
    <location>
        <begin position="58"/>
        <end position="81"/>
    </location>
</feature>
<feature type="transmembrane region" description="Helical" evidence="1">
    <location>
        <begin position="191"/>
        <end position="210"/>
    </location>
</feature>
<keyword evidence="1" id="KW-1133">Transmembrane helix</keyword>
<dbReference type="Proteomes" id="UP001558481">
    <property type="component" value="Unassembled WGS sequence"/>
</dbReference>
<proteinExistence type="predicted"/>
<dbReference type="EMBL" id="JAYWLU010000011">
    <property type="protein sequence ID" value="MEX3595219.1"/>
    <property type="molecule type" value="Genomic_DNA"/>
</dbReference>
<keyword evidence="1" id="KW-0812">Transmembrane</keyword>
<feature type="transmembrane region" description="Helical" evidence="1">
    <location>
        <begin position="26"/>
        <end position="46"/>
    </location>
</feature>
<sequence>MSSLSDSPQYLIGPQLYPAFVRLARWMLPMALVVAAVVNAAVYLAVEPTPVIGELIAVAAAKAIMATLLTVAILAALFALLERVLSPEQLARIAPVESSKVRGDHSRGVFLHTTHPGLTETVGSLVFIVFLALIPVIPTSFVYAGQLNDGGSFVNPDLWNVWLPVYYGFLVVFAAAEVWKLRARKSTTAMRVVNLVATFVFAAFLTAAVLTMDIVDPVILDDAAWSRSSWADPALVVVIWAVTLWSVITAVRTRGVSDKRLSLR</sequence>
<feature type="transmembrane region" description="Helical" evidence="1">
    <location>
        <begin position="230"/>
        <end position="251"/>
    </location>
</feature>
<dbReference type="RefSeq" id="WP_368629590.1">
    <property type="nucleotide sequence ID" value="NZ_JAYWLU010000011.1"/>
</dbReference>
<accession>A0ABV3V3A3</accession>
<reference evidence="2 3" key="1">
    <citation type="journal article" date="2024" name="Fungal Genet. Biol.">
        <title>The porcine skin microbiome exhibits broad fungal antagonism.</title>
        <authorList>
            <person name="De La Cruz K.F."/>
            <person name="Townsend E.C."/>
            <person name="Alex Cheong J.Z."/>
            <person name="Salamzade R."/>
            <person name="Liu A."/>
            <person name="Sandstrom S."/>
            <person name="Davila E."/>
            <person name="Huang L."/>
            <person name="Xu K.H."/>
            <person name="Wu S.Y."/>
            <person name="Meudt J.J."/>
            <person name="Shanmuganayagam D."/>
            <person name="Gibson A.L.F."/>
            <person name="Kalan L.R."/>
        </authorList>
    </citation>
    <scope>NUCLEOTIDE SEQUENCE [LARGE SCALE GENOMIC DNA]</scope>
    <source>
        <strain evidence="2 3">LK2625</strain>
    </source>
</reference>
<comment type="caution">
    <text evidence="2">The sequence shown here is derived from an EMBL/GenBank/DDBJ whole genome shotgun (WGS) entry which is preliminary data.</text>
</comment>
<keyword evidence="1" id="KW-0472">Membrane</keyword>
<organism evidence="2 3">
    <name type="scientific">Kocuria carniphila</name>
    <dbReference type="NCBI Taxonomy" id="262208"/>
    <lineage>
        <taxon>Bacteria</taxon>
        <taxon>Bacillati</taxon>
        <taxon>Actinomycetota</taxon>
        <taxon>Actinomycetes</taxon>
        <taxon>Micrococcales</taxon>
        <taxon>Micrococcaceae</taxon>
        <taxon>Kocuria</taxon>
    </lineage>
</organism>
<evidence type="ECO:0000313" key="3">
    <source>
        <dbReference type="Proteomes" id="UP001558481"/>
    </source>
</evidence>
<evidence type="ECO:0000256" key="1">
    <source>
        <dbReference type="SAM" id="Phobius"/>
    </source>
</evidence>